<dbReference type="Pfam" id="PF14713">
    <property type="entry name" value="DUF4464"/>
    <property type="match status" value="1"/>
</dbReference>
<protein>
    <recommendedName>
        <fullName evidence="4">Cilia- and flagella-associated protein 299</fullName>
    </recommendedName>
</protein>
<dbReference type="InterPro" id="IPR027887">
    <property type="entry name" value="DUF4464"/>
</dbReference>
<dbReference type="KEGG" id="gfs:119632876"/>
<dbReference type="GO" id="GO:0005737">
    <property type="term" value="C:cytoplasm"/>
    <property type="evidence" value="ECO:0007669"/>
    <property type="project" value="UniProtKB-SubCell"/>
</dbReference>
<evidence type="ECO:0000313" key="8">
    <source>
        <dbReference type="RefSeq" id="XP_037881948.1"/>
    </source>
</evidence>
<keyword evidence="5" id="KW-0963">Cytoplasm</keyword>
<dbReference type="PANTHER" id="PTHR33588:SF1">
    <property type="entry name" value="CILIA- AND FLAGELLA-ASSOCIATED PROTEIN 299"/>
    <property type="match status" value="1"/>
</dbReference>
<sequence length="243" mass="29036">MSTALQIINMSQDMFLLDCPTYEDYLDTFITRNDYRFIRNIRFCRMLVELGYRSSTEIYTPEQFVLHKAAAQESLWPTKKSTIFFSDHLKSLDPVLRELAIRERPNIQKMLSTIIFLKHRLKSGFEISGYIDYEHSLRRANLHAEDYIDWGGVFEERVVLKPKRSHLSYFDWHKGHVYYNNSDNYAVVHDVEYGLIFMHKGDHKKICVDISRELYSKNCTTTMYFSEKYGHVIFYDHIIRKKI</sequence>
<evidence type="ECO:0000256" key="3">
    <source>
        <dbReference type="ARBA" id="ARBA00004496"/>
    </source>
</evidence>
<evidence type="ECO:0000256" key="1">
    <source>
        <dbReference type="ARBA" id="ARBA00003056"/>
    </source>
</evidence>
<gene>
    <name evidence="8" type="primary">LOC119632876</name>
</gene>
<proteinExistence type="predicted"/>
<accession>A0A8U0W9T0</accession>
<dbReference type="GO" id="GO:0005634">
    <property type="term" value="C:nucleus"/>
    <property type="evidence" value="ECO:0007669"/>
    <property type="project" value="UniProtKB-SubCell"/>
</dbReference>
<evidence type="ECO:0000313" key="7">
    <source>
        <dbReference type="Proteomes" id="UP000092443"/>
    </source>
</evidence>
<dbReference type="RefSeq" id="XP_037881948.1">
    <property type="nucleotide sequence ID" value="XM_038026020.1"/>
</dbReference>
<dbReference type="Proteomes" id="UP000092443">
    <property type="component" value="Unplaced"/>
</dbReference>
<evidence type="ECO:0000256" key="6">
    <source>
        <dbReference type="ARBA" id="ARBA00023242"/>
    </source>
</evidence>
<keyword evidence="7" id="KW-1185">Reference proteome</keyword>
<comment type="subcellular location">
    <subcellularLocation>
        <location evidence="3">Cytoplasm</location>
    </subcellularLocation>
    <subcellularLocation>
        <location evidence="2">Nucleus</location>
    </subcellularLocation>
</comment>
<organism evidence="7 8">
    <name type="scientific">Glossina fuscipes</name>
    <dbReference type="NCBI Taxonomy" id="7396"/>
    <lineage>
        <taxon>Eukaryota</taxon>
        <taxon>Metazoa</taxon>
        <taxon>Ecdysozoa</taxon>
        <taxon>Arthropoda</taxon>
        <taxon>Hexapoda</taxon>
        <taxon>Insecta</taxon>
        <taxon>Pterygota</taxon>
        <taxon>Neoptera</taxon>
        <taxon>Endopterygota</taxon>
        <taxon>Diptera</taxon>
        <taxon>Brachycera</taxon>
        <taxon>Muscomorpha</taxon>
        <taxon>Hippoboscoidea</taxon>
        <taxon>Glossinidae</taxon>
        <taxon>Glossina</taxon>
    </lineage>
</organism>
<dbReference type="PANTHER" id="PTHR33588">
    <property type="entry name" value="CILIA- AND FLAGELLA-ASSOCIATED PROTEIN 299"/>
    <property type="match status" value="1"/>
</dbReference>
<reference evidence="8" key="1">
    <citation type="submission" date="2025-08" db="UniProtKB">
        <authorList>
            <consortium name="RefSeq"/>
        </authorList>
    </citation>
    <scope>IDENTIFICATION</scope>
    <source>
        <tissue evidence="8">Whole body pupa</tissue>
    </source>
</reference>
<keyword evidence="6" id="KW-0539">Nucleus</keyword>
<evidence type="ECO:0000256" key="5">
    <source>
        <dbReference type="ARBA" id="ARBA00022490"/>
    </source>
</evidence>
<dbReference type="GeneID" id="119632876"/>
<comment type="function">
    <text evidence="1">May be involved in spermatogenesis.</text>
</comment>
<evidence type="ECO:0000256" key="2">
    <source>
        <dbReference type="ARBA" id="ARBA00004123"/>
    </source>
</evidence>
<dbReference type="AlphaFoldDB" id="A0A8U0W9T0"/>
<name>A0A8U0W9T0_9MUSC</name>
<evidence type="ECO:0000256" key="4">
    <source>
        <dbReference type="ARBA" id="ARBA00021436"/>
    </source>
</evidence>